<sequence length="250" mass="28205">MLCYDEGFDDFDIRYIGGLWVIMEFKHKDACKNFLESGAMGRWIVEKRPWDRNFVPLHRLIWVDVEGLPLRAWKVMTFNIDGHHFLVRIKEALGWTPSFAWENKVTSDGSSEHGNGLEYQDENLQAGDSVKHSNPAATIAPSLPSVLESRLHEPNQELNAKTNDTPIGFSGSFGRLSSIVDSEDNLTHPQGFSNSNNLAGCLDASYNKGSFLCEIQKTMEMGKAMGYDLEGCYDRVKEIVEGVRDKIVLR</sequence>
<dbReference type="AlphaFoldDB" id="A0AA35YTL6"/>
<keyword evidence="2" id="KW-1185">Reference proteome</keyword>
<reference evidence="1" key="1">
    <citation type="submission" date="2023-04" db="EMBL/GenBank/DDBJ databases">
        <authorList>
            <person name="Vijverberg K."/>
            <person name="Xiong W."/>
            <person name="Schranz E."/>
        </authorList>
    </citation>
    <scope>NUCLEOTIDE SEQUENCE</scope>
</reference>
<dbReference type="Proteomes" id="UP001177003">
    <property type="component" value="Chromosome 4"/>
</dbReference>
<evidence type="ECO:0008006" key="3">
    <source>
        <dbReference type="Google" id="ProtNLM"/>
    </source>
</evidence>
<protein>
    <recommendedName>
        <fullName evidence="3">DUF4283 domain-containing protein</fullName>
    </recommendedName>
</protein>
<proteinExistence type="predicted"/>
<evidence type="ECO:0000313" key="2">
    <source>
        <dbReference type="Proteomes" id="UP001177003"/>
    </source>
</evidence>
<name>A0AA35YTL6_LACSI</name>
<evidence type="ECO:0000313" key="1">
    <source>
        <dbReference type="EMBL" id="CAI9279869.1"/>
    </source>
</evidence>
<gene>
    <name evidence="1" type="ORF">LSALG_LOCUS19645</name>
</gene>
<accession>A0AA35YTL6</accession>
<organism evidence="1 2">
    <name type="scientific">Lactuca saligna</name>
    <name type="common">Willowleaf lettuce</name>
    <dbReference type="NCBI Taxonomy" id="75948"/>
    <lineage>
        <taxon>Eukaryota</taxon>
        <taxon>Viridiplantae</taxon>
        <taxon>Streptophyta</taxon>
        <taxon>Embryophyta</taxon>
        <taxon>Tracheophyta</taxon>
        <taxon>Spermatophyta</taxon>
        <taxon>Magnoliopsida</taxon>
        <taxon>eudicotyledons</taxon>
        <taxon>Gunneridae</taxon>
        <taxon>Pentapetalae</taxon>
        <taxon>asterids</taxon>
        <taxon>campanulids</taxon>
        <taxon>Asterales</taxon>
        <taxon>Asteraceae</taxon>
        <taxon>Cichorioideae</taxon>
        <taxon>Cichorieae</taxon>
        <taxon>Lactucinae</taxon>
        <taxon>Lactuca</taxon>
    </lineage>
</organism>
<dbReference type="EMBL" id="OX465080">
    <property type="protein sequence ID" value="CAI9279869.1"/>
    <property type="molecule type" value="Genomic_DNA"/>
</dbReference>